<dbReference type="PROSITE" id="PS51747">
    <property type="entry name" value="CYT_DCMP_DEAMINASES_2"/>
    <property type="match status" value="1"/>
</dbReference>
<feature type="domain" description="CMP/dCMP-type deaminase" evidence="1">
    <location>
        <begin position="1"/>
        <end position="62"/>
    </location>
</feature>
<protein>
    <recommendedName>
        <fullName evidence="1">CMP/dCMP-type deaminase domain-containing protein</fullName>
    </recommendedName>
</protein>
<dbReference type="GeneID" id="17326331"/>
<keyword evidence="3" id="KW-1185">Reference proteome</keyword>
<gene>
    <name evidence="2" type="ORF">CHC_T00001202001</name>
</gene>
<evidence type="ECO:0000313" key="3">
    <source>
        <dbReference type="Proteomes" id="UP000012073"/>
    </source>
</evidence>
<organism evidence="2 3">
    <name type="scientific">Chondrus crispus</name>
    <name type="common">Carrageen Irish moss</name>
    <name type="synonym">Polymorpha crispa</name>
    <dbReference type="NCBI Taxonomy" id="2769"/>
    <lineage>
        <taxon>Eukaryota</taxon>
        <taxon>Rhodophyta</taxon>
        <taxon>Florideophyceae</taxon>
        <taxon>Rhodymeniophycidae</taxon>
        <taxon>Gigartinales</taxon>
        <taxon>Gigartinaceae</taxon>
        <taxon>Chondrus</taxon>
    </lineage>
</organism>
<dbReference type="SUPFAM" id="SSF53927">
    <property type="entry name" value="Cytidine deaminase-like"/>
    <property type="match status" value="1"/>
</dbReference>
<name>R7QMU4_CHOCR</name>
<dbReference type="AlphaFoldDB" id="R7QMU4"/>
<evidence type="ECO:0000313" key="2">
    <source>
        <dbReference type="EMBL" id="CDF38705.1"/>
    </source>
</evidence>
<dbReference type="EMBL" id="HG001957">
    <property type="protein sequence ID" value="CDF38705.1"/>
    <property type="molecule type" value="Genomic_DNA"/>
</dbReference>
<dbReference type="STRING" id="2769.R7QMU4"/>
<dbReference type="Pfam" id="PF00383">
    <property type="entry name" value="dCMP_cyt_deam_1"/>
    <property type="match status" value="1"/>
</dbReference>
<dbReference type="RefSeq" id="XP_005718610.1">
    <property type="nucleotide sequence ID" value="XM_005718553.1"/>
</dbReference>
<dbReference type="GO" id="GO:0003824">
    <property type="term" value="F:catalytic activity"/>
    <property type="evidence" value="ECO:0007669"/>
    <property type="project" value="InterPro"/>
</dbReference>
<proteinExistence type="predicted"/>
<dbReference type="PhylomeDB" id="R7QMU4"/>
<dbReference type="InterPro" id="IPR016193">
    <property type="entry name" value="Cytidine_deaminase-like"/>
</dbReference>
<dbReference type="Proteomes" id="UP000012073">
    <property type="component" value="Unassembled WGS sequence"/>
</dbReference>
<dbReference type="InterPro" id="IPR002125">
    <property type="entry name" value="CMP_dCMP_dom"/>
</dbReference>
<dbReference type="OrthoDB" id="408702at2759"/>
<evidence type="ECO:0000259" key="1">
    <source>
        <dbReference type="PROSITE" id="PS51747"/>
    </source>
</evidence>
<dbReference type="Gene3D" id="3.40.140.10">
    <property type="entry name" value="Cytidine Deaminase, domain 2"/>
    <property type="match status" value="1"/>
</dbReference>
<reference evidence="3" key="1">
    <citation type="journal article" date="2013" name="Proc. Natl. Acad. Sci. U.S.A.">
        <title>Genome structure and metabolic features in the red seaweed Chondrus crispus shed light on evolution of the Archaeplastida.</title>
        <authorList>
            <person name="Collen J."/>
            <person name="Porcel B."/>
            <person name="Carre W."/>
            <person name="Ball S.G."/>
            <person name="Chaparro C."/>
            <person name="Tonon T."/>
            <person name="Barbeyron T."/>
            <person name="Michel G."/>
            <person name="Noel B."/>
            <person name="Valentin K."/>
            <person name="Elias M."/>
            <person name="Artiguenave F."/>
            <person name="Arun A."/>
            <person name="Aury J.M."/>
            <person name="Barbosa-Neto J.F."/>
            <person name="Bothwell J.H."/>
            <person name="Bouget F.Y."/>
            <person name="Brillet L."/>
            <person name="Cabello-Hurtado F."/>
            <person name="Capella-Gutierrez S."/>
            <person name="Charrier B."/>
            <person name="Cladiere L."/>
            <person name="Cock J.M."/>
            <person name="Coelho S.M."/>
            <person name="Colleoni C."/>
            <person name="Czjzek M."/>
            <person name="Da Silva C."/>
            <person name="Delage L."/>
            <person name="Denoeud F."/>
            <person name="Deschamps P."/>
            <person name="Dittami S.M."/>
            <person name="Gabaldon T."/>
            <person name="Gachon C.M."/>
            <person name="Groisillier A."/>
            <person name="Herve C."/>
            <person name="Jabbari K."/>
            <person name="Katinka M."/>
            <person name="Kloareg B."/>
            <person name="Kowalczyk N."/>
            <person name="Labadie K."/>
            <person name="Leblanc C."/>
            <person name="Lopez P.J."/>
            <person name="McLachlan D.H."/>
            <person name="Meslet-Cladiere L."/>
            <person name="Moustafa A."/>
            <person name="Nehr Z."/>
            <person name="Nyvall Collen P."/>
            <person name="Panaud O."/>
            <person name="Partensky F."/>
            <person name="Poulain J."/>
            <person name="Rensing S.A."/>
            <person name="Rousvoal S."/>
            <person name="Samson G."/>
            <person name="Symeonidi A."/>
            <person name="Weissenbach J."/>
            <person name="Zambounis A."/>
            <person name="Wincker P."/>
            <person name="Boyen C."/>
        </authorList>
    </citation>
    <scope>NUCLEOTIDE SEQUENCE [LARGE SCALE GENOMIC DNA]</scope>
    <source>
        <strain evidence="3">cv. Stackhouse</strain>
    </source>
</reference>
<dbReference type="KEGG" id="ccp:CHC_T00001202001"/>
<accession>R7QMU4</accession>
<sequence>MSDVLAEACRAYSPGEVSVGAVLVCSSGAVLSAAHNLIQSLHEPTAHAEILCVRHAAAADSN</sequence>
<dbReference type="Gramene" id="CDF38705">
    <property type="protein sequence ID" value="CDF38705"/>
    <property type="gene ID" value="CHC_T00001202001"/>
</dbReference>